<dbReference type="Proteomes" id="UP000222542">
    <property type="component" value="Unassembled WGS sequence"/>
</dbReference>
<evidence type="ECO:0000256" key="7">
    <source>
        <dbReference type="PROSITE-ProRule" id="PRU00023"/>
    </source>
</evidence>
<feature type="repeat" description="ANK" evidence="7">
    <location>
        <begin position="350"/>
        <end position="382"/>
    </location>
</feature>
<feature type="repeat" description="ANK" evidence="7">
    <location>
        <begin position="196"/>
        <end position="228"/>
    </location>
</feature>
<reference evidence="10 11" key="1">
    <citation type="journal article" date="2014" name="Nat. Genet.">
        <title>Genome sequence of the hot pepper provides insights into the evolution of pungency in Capsicum species.</title>
        <authorList>
            <person name="Kim S."/>
            <person name="Park M."/>
            <person name="Yeom S.I."/>
            <person name="Kim Y.M."/>
            <person name="Lee J.M."/>
            <person name="Lee H.A."/>
            <person name="Seo E."/>
            <person name="Choi J."/>
            <person name="Cheong K."/>
            <person name="Kim K.T."/>
            <person name="Jung K."/>
            <person name="Lee G.W."/>
            <person name="Oh S.K."/>
            <person name="Bae C."/>
            <person name="Kim S.B."/>
            <person name="Lee H.Y."/>
            <person name="Kim S.Y."/>
            <person name="Kim M.S."/>
            <person name="Kang B.C."/>
            <person name="Jo Y.D."/>
            <person name="Yang H.B."/>
            <person name="Jeong H.J."/>
            <person name="Kang W.H."/>
            <person name="Kwon J.K."/>
            <person name="Shin C."/>
            <person name="Lim J.Y."/>
            <person name="Park J.H."/>
            <person name="Huh J.H."/>
            <person name="Kim J.S."/>
            <person name="Kim B.D."/>
            <person name="Cohen O."/>
            <person name="Paran I."/>
            <person name="Suh M.C."/>
            <person name="Lee S.B."/>
            <person name="Kim Y.K."/>
            <person name="Shin Y."/>
            <person name="Noh S.J."/>
            <person name="Park J."/>
            <person name="Seo Y.S."/>
            <person name="Kwon S.Y."/>
            <person name="Kim H.A."/>
            <person name="Park J.M."/>
            <person name="Kim H.J."/>
            <person name="Choi S.B."/>
            <person name="Bosland P.W."/>
            <person name="Reeves G."/>
            <person name="Jo S.H."/>
            <person name="Lee B.W."/>
            <person name="Cho H.T."/>
            <person name="Choi H.S."/>
            <person name="Lee M.S."/>
            <person name="Yu Y."/>
            <person name="Do Choi Y."/>
            <person name="Park B.S."/>
            <person name="van Deynze A."/>
            <person name="Ashrafi H."/>
            <person name="Hill T."/>
            <person name="Kim W.T."/>
            <person name="Pai H.S."/>
            <person name="Ahn H.K."/>
            <person name="Yeam I."/>
            <person name="Giovannoni J.J."/>
            <person name="Rose J.K."/>
            <person name="Sorensen I."/>
            <person name="Lee S.J."/>
            <person name="Kim R.W."/>
            <person name="Choi I.Y."/>
            <person name="Choi B.S."/>
            <person name="Lim J.S."/>
            <person name="Lee Y.H."/>
            <person name="Choi D."/>
        </authorList>
    </citation>
    <scope>NUCLEOTIDE SEQUENCE [LARGE SCALE GENOMIC DNA]</scope>
    <source>
        <strain evidence="11">cv. CM334</strain>
    </source>
</reference>
<dbReference type="InterPro" id="IPR026961">
    <property type="entry name" value="PGG_dom"/>
</dbReference>
<evidence type="ECO:0000313" key="10">
    <source>
        <dbReference type="EMBL" id="PHT87335.1"/>
    </source>
</evidence>
<gene>
    <name evidence="10" type="ORF">T459_09441</name>
</gene>
<feature type="repeat" description="ANK" evidence="7">
    <location>
        <begin position="506"/>
        <end position="538"/>
    </location>
</feature>
<keyword evidence="3" id="KW-0677">Repeat</keyword>
<dbReference type="Pfam" id="PF13962">
    <property type="entry name" value="PGG"/>
    <property type="match status" value="1"/>
</dbReference>
<evidence type="ECO:0000256" key="1">
    <source>
        <dbReference type="ARBA" id="ARBA00004141"/>
    </source>
</evidence>
<organism evidence="10 11">
    <name type="scientific">Capsicum annuum</name>
    <name type="common">Capsicum pepper</name>
    <dbReference type="NCBI Taxonomy" id="4072"/>
    <lineage>
        <taxon>Eukaryota</taxon>
        <taxon>Viridiplantae</taxon>
        <taxon>Streptophyta</taxon>
        <taxon>Embryophyta</taxon>
        <taxon>Tracheophyta</taxon>
        <taxon>Spermatophyta</taxon>
        <taxon>Magnoliopsida</taxon>
        <taxon>eudicotyledons</taxon>
        <taxon>Gunneridae</taxon>
        <taxon>Pentapetalae</taxon>
        <taxon>asterids</taxon>
        <taxon>lamiids</taxon>
        <taxon>Solanales</taxon>
        <taxon>Solanaceae</taxon>
        <taxon>Solanoideae</taxon>
        <taxon>Capsiceae</taxon>
        <taxon>Capsicum</taxon>
    </lineage>
</organism>
<dbReference type="AlphaFoldDB" id="A0A2G2ZZD1"/>
<evidence type="ECO:0000256" key="8">
    <source>
        <dbReference type="SAM" id="Coils"/>
    </source>
</evidence>
<dbReference type="Pfam" id="PF12796">
    <property type="entry name" value="Ank_2"/>
    <property type="match status" value="3"/>
</dbReference>
<evidence type="ECO:0000256" key="2">
    <source>
        <dbReference type="ARBA" id="ARBA00022692"/>
    </source>
</evidence>
<dbReference type="Gene3D" id="1.25.40.20">
    <property type="entry name" value="Ankyrin repeat-containing domain"/>
    <property type="match status" value="3"/>
</dbReference>
<dbReference type="PANTHER" id="PTHR24186">
    <property type="entry name" value="PROTEIN PHOSPHATASE 1 REGULATORY SUBUNIT"/>
    <property type="match status" value="1"/>
</dbReference>
<feature type="repeat" description="ANK" evidence="7">
    <location>
        <begin position="310"/>
        <end position="342"/>
    </location>
</feature>
<keyword evidence="2" id="KW-0812">Transmembrane</keyword>
<dbReference type="InterPro" id="IPR036770">
    <property type="entry name" value="Ankyrin_rpt-contain_sf"/>
</dbReference>
<dbReference type="GO" id="GO:0016020">
    <property type="term" value="C:membrane"/>
    <property type="evidence" value="ECO:0007669"/>
    <property type="project" value="UniProtKB-SubCell"/>
</dbReference>
<evidence type="ECO:0000256" key="6">
    <source>
        <dbReference type="ARBA" id="ARBA00023136"/>
    </source>
</evidence>
<dbReference type="STRING" id="4072.A0A2G2ZZD1"/>
<dbReference type="SMART" id="SM00248">
    <property type="entry name" value="ANK"/>
    <property type="match status" value="7"/>
</dbReference>
<dbReference type="InterPro" id="IPR002110">
    <property type="entry name" value="Ankyrin_rpt"/>
</dbReference>
<dbReference type="Pfam" id="PF00023">
    <property type="entry name" value="Ank"/>
    <property type="match status" value="1"/>
</dbReference>
<sequence>MTQLEGESASKIEILLQKLLEEMKEKLEDVDRRVRNQEIAKQPLKVFNPIGQHDEGSSYDHKANKCPNRRTFIALNDGGYQAEDESKDDHMVDDSSDEFMGEDYEDLFLEEIPSGLPTLRGIEHEIDFLLGSQIPNKAAYRSNPQETKELQRQMKELVNSGFANEGHTEVVCVLLACIEDHNIITKEKLTSVTDASGDTSLHKAVRSQHLDVVKLLVTEDSEFEFLPNHAQEMRLYLASESGFHGALINILISCKKPTYVAGPSNRMSLLAAVIQEHKDSENDWTTATHIATSEEVLKITPALLCYQNKKNETALHIAANEGHTEVIHVLLVRIEDHNTKEKLTRMIGASGDTALHKAVRSQHLDVVKILVKEDPEFEFPPNHAEETPLYLAAESGFHDALINILESCKKPIYAADCIRSLWHWNKPLCEELDLWGWNSLHYAVKLGLEDVVFDMLGWKKSLVYLPTGSENDWTTIIHITASEDDVNIINKLLDHCPNCWDMLNRNNQNALHVAVLNNQDKVVRFLLDSNKYDNLVDEPDSDGKSPLHLVVVSGNHVPKLINHPRAKPMSFIKQNQTPLDTTLLCTVTTKKEKLVEDLCSIGRFGKRDFKVKRKYEYMHNPNNEMGTRVKMQLREVDHDKAKKADQTEVESIMKATQIHIVVATLIMTVTFAAGITLPEGFERDSDSPNQGMAILIRKITFCVFVVSDAIAFTF</sequence>
<keyword evidence="6" id="KW-0472">Membrane</keyword>
<evidence type="ECO:0000256" key="5">
    <source>
        <dbReference type="ARBA" id="ARBA00023043"/>
    </source>
</evidence>
<reference evidence="10 11" key="2">
    <citation type="journal article" date="2017" name="Genome Biol.">
        <title>New reference genome sequences of hot pepper reveal the massive evolution of plant disease-resistance genes by retroduplication.</title>
        <authorList>
            <person name="Kim S."/>
            <person name="Park J."/>
            <person name="Yeom S.I."/>
            <person name="Kim Y.M."/>
            <person name="Seo E."/>
            <person name="Kim K.T."/>
            <person name="Kim M.S."/>
            <person name="Lee J.M."/>
            <person name="Cheong K."/>
            <person name="Shin H.S."/>
            <person name="Kim S.B."/>
            <person name="Han K."/>
            <person name="Lee J."/>
            <person name="Park M."/>
            <person name="Lee H.A."/>
            <person name="Lee H.Y."/>
            <person name="Lee Y."/>
            <person name="Oh S."/>
            <person name="Lee J.H."/>
            <person name="Choi E."/>
            <person name="Choi E."/>
            <person name="Lee S.E."/>
            <person name="Jeon J."/>
            <person name="Kim H."/>
            <person name="Choi G."/>
            <person name="Song H."/>
            <person name="Lee J."/>
            <person name="Lee S.C."/>
            <person name="Kwon J.K."/>
            <person name="Lee H.Y."/>
            <person name="Koo N."/>
            <person name="Hong Y."/>
            <person name="Kim R.W."/>
            <person name="Kang W.H."/>
            <person name="Huh J.H."/>
            <person name="Kang B.C."/>
            <person name="Yang T.J."/>
            <person name="Lee Y.H."/>
            <person name="Bennetzen J.L."/>
            <person name="Choi D."/>
        </authorList>
    </citation>
    <scope>NUCLEOTIDE SEQUENCE [LARGE SCALE GENOMIC DNA]</scope>
    <source>
        <strain evidence="11">cv. CM334</strain>
    </source>
</reference>
<feature type="coiled-coil region" evidence="8">
    <location>
        <begin position="9"/>
        <end position="40"/>
    </location>
</feature>
<keyword evidence="5 7" id="KW-0040">ANK repeat</keyword>
<dbReference type="PANTHER" id="PTHR24186:SF50">
    <property type="entry name" value="ANKYRIN REPEAT-CONTAINING PROTEIN ITN1-LIKE ISOFORM X1"/>
    <property type="match status" value="1"/>
</dbReference>
<dbReference type="EMBL" id="AYRZ02000003">
    <property type="protein sequence ID" value="PHT87335.1"/>
    <property type="molecule type" value="Genomic_DNA"/>
</dbReference>
<comment type="subcellular location">
    <subcellularLocation>
        <location evidence="1">Membrane</location>
        <topology evidence="1">Multi-pass membrane protein</topology>
    </subcellularLocation>
</comment>
<keyword evidence="11" id="KW-1185">Reference proteome</keyword>
<dbReference type="PROSITE" id="PS50088">
    <property type="entry name" value="ANK_REPEAT"/>
    <property type="match status" value="4"/>
</dbReference>
<evidence type="ECO:0000256" key="4">
    <source>
        <dbReference type="ARBA" id="ARBA00022989"/>
    </source>
</evidence>
<protein>
    <recommendedName>
        <fullName evidence="9">PGG domain-containing protein</fullName>
    </recommendedName>
</protein>
<dbReference type="PROSITE" id="PS50297">
    <property type="entry name" value="ANK_REP_REGION"/>
    <property type="match status" value="3"/>
</dbReference>
<dbReference type="Gramene" id="PHT87335">
    <property type="protein sequence ID" value="PHT87335"/>
    <property type="gene ID" value="T459_09441"/>
</dbReference>
<evidence type="ECO:0000256" key="3">
    <source>
        <dbReference type="ARBA" id="ARBA00022737"/>
    </source>
</evidence>
<evidence type="ECO:0000313" key="11">
    <source>
        <dbReference type="Proteomes" id="UP000222542"/>
    </source>
</evidence>
<keyword evidence="4" id="KW-1133">Transmembrane helix</keyword>
<proteinExistence type="predicted"/>
<evidence type="ECO:0000259" key="9">
    <source>
        <dbReference type="Pfam" id="PF13962"/>
    </source>
</evidence>
<feature type="domain" description="PGG" evidence="9">
    <location>
        <begin position="652"/>
        <end position="713"/>
    </location>
</feature>
<accession>A0A2G2ZZD1</accession>
<keyword evidence="8" id="KW-0175">Coiled coil</keyword>
<dbReference type="SUPFAM" id="SSF48403">
    <property type="entry name" value="Ankyrin repeat"/>
    <property type="match status" value="2"/>
</dbReference>
<name>A0A2G2ZZD1_CAPAN</name>
<comment type="caution">
    <text evidence="10">The sequence shown here is derived from an EMBL/GenBank/DDBJ whole genome shotgun (WGS) entry which is preliminary data.</text>
</comment>